<gene>
    <name evidence="2" type="ORF">GUJ93_ZPchr0011g27570</name>
</gene>
<sequence>MRTPDLDGDAPSLADPALHARHLPPAPHPCFFHAVCTSSLLFRGPQQAVHVSVERAEPSARAPSSAARSEPPSLSATKSEPPPPLGSPDL</sequence>
<name>A0A8J6BQ27_ZIZPA</name>
<reference evidence="2" key="1">
    <citation type="journal article" date="2021" name="bioRxiv">
        <title>Whole Genome Assembly and Annotation of Northern Wild Rice, Zizania palustris L., Supports a Whole Genome Duplication in the Zizania Genus.</title>
        <authorList>
            <person name="Haas M."/>
            <person name="Kono T."/>
            <person name="Macchietto M."/>
            <person name="Millas R."/>
            <person name="McGilp L."/>
            <person name="Shao M."/>
            <person name="Duquette J."/>
            <person name="Hirsch C.N."/>
            <person name="Kimball J."/>
        </authorList>
    </citation>
    <scope>NUCLEOTIDE SEQUENCE</scope>
    <source>
        <tissue evidence="2">Fresh leaf tissue</tissue>
    </source>
</reference>
<keyword evidence="3" id="KW-1185">Reference proteome</keyword>
<feature type="compositionally biased region" description="Pro residues" evidence="1">
    <location>
        <begin position="80"/>
        <end position="90"/>
    </location>
</feature>
<organism evidence="2 3">
    <name type="scientific">Zizania palustris</name>
    <name type="common">Northern wild rice</name>
    <dbReference type="NCBI Taxonomy" id="103762"/>
    <lineage>
        <taxon>Eukaryota</taxon>
        <taxon>Viridiplantae</taxon>
        <taxon>Streptophyta</taxon>
        <taxon>Embryophyta</taxon>
        <taxon>Tracheophyta</taxon>
        <taxon>Spermatophyta</taxon>
        <taxon>Magnoliopsida</taxon>
        <taxon>Liliopsida</taxon>
        <taxon>Poales</taxon>
        <taxon>Poaceae</taxon>
        <taxon>BOP clade</taxon>
        <taxon>Oryzoideae</taxon>
        <taxon>Oryzeae</taxon>
        <taxon>Zizaniinae</taxon>
        <taxon>Zizania</taxon>
    </lineage>
</organism>
<dbReference type="AlphaFoldDB" id="A0A8J6BQ27"/>
<protein>
    <submittedName>
        <fullName evidence="2">Uncharacterized protein</fullName>
    </submittedName>
</protein>
<evidence type="ECO:0000256" key="1">
    <source>
        <dbReference type="SAM" id="MobiDB-lite"/>
    </source>
</evidence>
<feature type="compositionally biased region" description="Low complexity" evidence="1">
    <location>
        <begin position="59"/>
        <end position="76"/>
    </location>
</feature>
<comment type="caution">
    <text evidence="2">The sequence shown here is derived from an EMBL/GenBank/DDBJ whole genome shotgun (WGS) entry which is preliminary data.</text>
</comment>
<dbReference type="Proteomes" id="UP000729402">
    <property type="component" value="Unassembled WGS sequence"/>
</dbReference>
<feature type="region of interest" description="Disordered" evidence="1">
    <location>
        <begin position="1"/>
        <end position="20"/>
    </location>
</feature>
<evidence type="ECO:0000313" key="3">
    <source>
        <dbReference type="Proteomes" id="UP000729402"/>
    </source>
</evidence>
<dbReference type="EMBL" id="JAAALK010000081">
    <property type="protein sequence ID" value="KAG8089380.1"/>
    <property type="molecule type" value="Genomic_DNA"/>
</dbReference>
<accession>A0A8J6BQ27</accession>
<reference evidence="2" key="2">
    <citation type="submission" date="2021-02" db="EMBL/GenBank/DDBJ databases">
        <authorList>
            <person name="Kimball J.A."/>
            <person name="Haas M.W."/>
            <person name="Macchietto M."/>
            <person name="Kono T."/>
            <person name="Duquette J."/>
            <person name="Shao M."/>
        </authorList>
    </citation>
    <scope>NUCLEOTIDE SEQUENCE</scope>
    <source>
        <tissue evidence="2">Fresh leaf tissue</tissue>
    </source>
</reference>
<feature type="region of interest" description="Disordered" evidence="1">
    <location>
        <begin position="52"/>
        <end position="90"/>
    </location>
</feature>
<proteinExistence type="predicted"/>
<evidence type="ECO:0000313" key="2">
    <source>
        <dbReference type="EMBL" id="KAG8089380.1"/>
    </source>
</evidence>